<evidence type="ECO:0000256" key="3">
    <source>
        <dbReference type="ARBA" id="ARBA00022606"/>
    </source>
</evidence>
<dbReference type="OrthoDB" id="7616982at2759"/>
<evidence type="ECO:0000256" key="2">
    <source>
        <dbReference type="ARBA" id="ARBA00022475"/>
    </source>
</evidence>
<dbReference type="Pfam" id="PF02949">
    <property type="entry name" value="7tm_6"/>
    <property type="match status" value="1"/>
</dbReference>
<keyword evidence="8 10" id="KW-0675">Receptor</keyword>
<feature type="transmembrane region" description="Helical" evidence="10">
    <location>
        <begin position="66"/>
        <end position="89"/>
    </location>
</feature>
<dbReference type="Proteomes" id="UP000002358">
    <property type="component" value="Chromosome 1"/>
</dbReference>
<feature type="transmembrane region" description="Helical" evidence="10">
    <location>
        <begin position="127"/>
        <end position="148"/>
    </location>
</feature>
<keyword evidence="4 10" id="KW-0812">Transmembrane</keyword>
<dbReference type="SMR" id="A0A7M6UGG7"/>
<reference evidence="11" key="1">
    <citation type="submission" date="2021-01" db="UniProtKB">
        <authorList>
            <consortium name="EnsemblMetazoa"/>
        </authorList>
    </citation>
    <scope>IDENTIFICATION</scope>
</reference>
<keyword evidence="6 10" id="KW-1133">Transmembrane helix</keyword>
<keyword evidence="9 10" id="KW-0807">Transducer</keyword>
<feature type="transmembrane region" description="Helical" evidence="10">
    <location>
        <begin position="270"/>
        <end position="293"/>
    </location>
</feature>
<protein>
    <recommendedName>
        <fullName evidence="10">Odorant receptor</fullName>
    </recommendedName>
</protein>
<dbReference type="GO" id="GO:0005886">
    <property type="term" value="C:plasma membrane"/>
    <property type="evidence" value="ECO:0007669"/>
    <property type="project" value="UniProtKB-SubCell"/>
</dbReference>
<dbReference type="CTD" id="100463523"/>
<organism evidence="11 12">
    <name type="scientific">Nasonia vitripennis</name>
    <name type="common">Parasitic wasp</name>
    <dbReference type="NCBI Taxonomy" id="7425"/>
    <lineage>
        <taxon>Eukaryota</taxon>
        <taxon>Metazoa</taxon>
        <taxon>Ecdysozoa</taxon>
        <taxon>Arthropoda</taxon>
        <taxon>Hexapoda</taxon>
        <taxon>Insecta</taxon>
        <taxon>Pterygota</taxon>
        <taxon>Neoptera</taxon>
        <taxon>Endopterygota</taxon>
        <taxon>Hymenoptera</taxon>
        <taxon>Apocrita</taxon>
        <taxon>Proctotrupomorpha</taxon>
        <taxon>Chalcidoidea</taxon>
        <taxon>Pteromalidae</taxon>
        <taxon>Pteromalinae</taxon>
        <taxon>Nasonia</taxon>
    </lineage>
</organism>
<evidence type="ECO:0000256" key="9">
    <source>
        <dbReference type="ARBA" id="ARBA00023224"/>
    </source>
</evidence>
<evidence type="ECO:0000256" key="8">
    <source>
        <dbReference type="ARBA" id="ARBA00023170"/>
    </source>
</evidence>
<dbReference type="GO" id="GO:0005549">
    <property type="term" value="F:odorant binding"/>
    <property type="evidence" value="ECO:0007669"/>
    <property type="project" value="InterPro"/>
</dbReference>
<keyword evidence="2" id="KW-1003">Cell membrane</keyword>
<sequence length="396" mass="45693">MPMEEPDSSIPYVKIQKFLMNCCGIWPYNSRLVNCLIYSFFVVFSFTTMTPLSLGLNEEANNDIVTYFETLVAVVAIFGGFAQITMLGIRNHLLKCLYRKISTDWRTLKDARETEILSAFSIEGRSLTFLFMLITISSYVFYLLLTYIPLINDEVASSDYSEIFPYYSNDWIISDRMRHLQVILHGCFGIFYGGAAYIIVMALYICSFKHICGMYAIVGYRLKRLVTSCKLTSSGELRDDDAVSKLYAIIDQHEEAIKGVRLLVRLFSRFFFIIELFLLICLAFLIFVLQYDIRSSKVIVRIFLASIILVTHVFFMNYGGEQIIHYSSKIHTTTHFMQWYLLSVKCRRILLMVIQRSCQSEQLSAGIMTLSLENFTSIIRASWSMGTVLMSAHRKE</sequence>
<dbReference type="EnsemblMetazoa" id="NM_001190776">
    <property type="protein sequence ID" value="NP_001177705"/>
    <property type="gene ID" value="GeneID_100463523"/>
</dbReference>
<feature type="transmembrane region" description="Helical" evidence="10">
    <location>
        <begin position="182"/>
        <end position="205"/>
    </location>
</feature>
<dbReference type="InterPro" id="IPR004117">
    <property type="entry name" value="7tm6_olfct_rcpt"/>
</dbReference>
<comment type="subcellular location">
    <subcellularLocation>
        <location evidence="1 10">Cell membrane</location>
        <topology evidence="1 10">Multi-pass membrane protein</topology>
    </subcellularLocation>
</comment>
<comment type="caution">
    <text evidence="10">Lacks conserved residue(s) required for the propagation of feature annotation.</text>
</comment>
<comment type="similarity">
    <text evidence="10">Belongs to the insect chemoreceptor superfamily. Heteromeric odorant receptor channel (TC 1.A.69) family.</text>
</comment>
<keyword evidence="5 10" id="KW-0552">Olfaction</keyword>
<proteinExistence type="inferred from homology"/>
<name>A0A7M6UGG7_NASVI</name>
<evidence type="ECO:0000256" key="5">
    <source>
        <dbReference type="ARBA" id="ARBA00022725"/>
    </source>
</evidence>
<evidence type="ECO:0000313" key="12">
    <source>
        <dbReference type="Proteomes" id="UP000002358"/>
    </source>
</evidence>
<feature type="transmembrane region" description="Helical" evidence="10">
    <location>
        <begin position="35"/>
        <end position="54"/>
    </location>
</feature>
<keyword evidence="3 10" id="KW-0716">Sensory transduction</keyword>
<evidence type="ECO:0000256" key="7">
    <source>
        <dbReference type="ARBA" id="ARBA00023136"/>
    </source>
</evidence>
<keyword evidence="7 10" id="KW-0472">Membrane</keyword>
<feature type="transmembrane region" description="Helical" evidence="10">
    <location>
        <begin position="299"/>
        <end position="319"/>
    </location>
</feature>
<dbReference type="InParanoid" id="A0A7M6UGG7"/>
<dbReference type="PANTHER" id="PTHR21137:SF35">
    <property type="entry name" value="ODORANT RECEPTOR 19A-RELATED"/>
    <property type="match status" value="1"/>
</dbReference>
<evidence type="ECO:0000313" key="11">
    <source>
        <dbReference type="EnsemblMetazoa" id="NP_001177705"/>
    </source>
</evidence>
<evidence type="ECO:0000256" key="10">
    <source>
        <dbReference type="RuleBase" id="RU351113"/>
    </source>
</evidence>
<keyword evidence="12" id="KW-1185">Reference proteome</keyword>
<evidence type="ECO:0000256" key="4">
    <source>
        <dbReference type="ARBA" id="ARBA00022692"/>
    </source>
</evidence>
<dbReference type="GeneID" id="100463523"/>
<evidence type="ECO:0000256" key="6">
    <source>
        <dbReference type="ARBA" id="ARBA00022989"/>
    </source>
</evidence>
<dbReference type="PANTHER" id="PTHR21137">
    <property type="entry name" value="ODORANT RECEPTOR"/>
    <property type="match status" value="1"/>
</dbReference>
<evidence type="ECO:0000256" key="1">
    <source>
        <dbReference type="ARBA" id="ARBA00004651"/>
    </source>
</evidence>
<dbReference type="RefSeq" id="NP_001177705.1">
    <property type="nucleotide sequence ID" value="NM_001190776.1"/>
</dbReference>
<accession>A0A7M6UGG7</accession>
<dbReference type="KEGG" id="nvi:100463523"/>
<dbReference type="GO" id="GO:0007165">
    <property type="term" value="P:signal transduction"/>
    <property type="evidence" value="ECO:0007669"/>
    <property type="project" value="UniProtKB-KW"/>
</dbReference>
<dbReference type="AlphaFoldDB" id="A0A7M6UGG7"/>
<dbReference type="GO" id="GO:0004984">
    <property type="term" value="F:olfactory receptor activity"/>
    <property type="evidence" value="ECO:0007669"/>
    <property type="project" value="InterPro"/>
</dbReference>